<evidence type="ECO:0000313" key="5">
    <source>
        <dbReference type="EMBL" id="PWN25475.1"/>
    </source>
</evidence>
<dbReference type="PANTHER" id="PTHR23240">
    <property type="entry name" value="DNA CROSS-LINK REPAIR PROTEIN PSO2/SNM1-RELATED"/>
    <property type="match status" value="1"/>
</dbReference>
<evidence type="ECO:0000256" key="1">
    <source>
        <dbReference type="ARBA" id="ARBA00022722"/>
    </source>
</evidence>
<feature type="region of interest" description="Disordered" evidence="4">
    <location>
        <begin position="288"/>
        <end position="321"/>
    </location>
</feature>
<proteinExistence type="predicted"/>
<sequence>MDAAQDVVDLMKRYPEDTSFFIDCWTWGFEEVFLAIGKTLRDATGQGARVHVDPYKWSMYTLAGDRSLPFLTKTASATRFHACERTQECDHMWEDASLTIGESEAACHLVDHWTGPVHSVPLSRQEQEYYETQVRESAAQSSAAAGSSAVSPLTVYVKVLGTSIEEWATLRAQSHAEIDKAQRGEASYPAWLACPLQRHSCLPELQRLVRSFRPCTVTPTSSQEDHYFLASRLLGPYLGPGGQQRIEREAREATPSDVWRVCEERMPSGGLGDAEDWNEVLKKYHEARQPPLDLSQSGAVSKGRARDEEHEDADVSNSRVSASLPAPVASAPITSNPQVAVAAPSSSAAGPPSITSPSASGARILDDDLARRFFVVLRMCVVPHLKLLNVPGGTEGSEAWRAVRKLKPGWAATAERIMYKYTEVLGDDWACSAYVRDEVGQTRKRVKKESGANALAGPSRLAVAGGTSRGVGRQDDTVTCAELREADEDWLPLLLSQLDTQPSAPLRLVEDLCSASATHLAAIHAELELQAGVYGRVRTEAMQRVNGSAVLARQAGFIVEGLARSIALVGQGEGDDGVGMRRETFLRLVALTDVALQIAALLLGSGGVEEDIVDQLRPALVSCGEGLKRMLSSLEGGGLAWAQQEREDGLVLLRRLEKTMRMAEEEAA</sequence>
<dbReference type="STRING" id="1569628.A0A316UQS2"/>
<gene>
    <name evidence="5" type="ORF">BDZ90DRAFT_233928</name>
</gene>
<dbReference type="GeneID" id="37028647"/>
<dbReference type="Proteomes" id="UP000245884">
    <property type="component" value="Unassembled WGS sequence"/>
</dbReference>
<dbReference type="Gene3D" id="3.40.50.12650">
    <property type="match status" value="1"/>
</dbReference>
<evidence type="ECO:0000256" key="4">
    <source>
        <dbReference type="SAM" id="MobiDB-lite"/>
    </source>
</evidence>
<evidence type="ECO:0000256" key="3">
    <source>
        <dbReference type="ARBA" id="ARBA00022839"/>
    </source>
</evidence>
<reference evidence="5 6" key="1">
    <citation type="journal article" date="2018" name="Mol. Biol. Evol.">
        <title>Broad Genomic Sampling Reveals a Smut Pathogenic Ancestry of the Fungal Clade Ustilaginomycotina.</title>
        <authorList>
            <person name="Kijpornyongpan T."/>
            <person name="Mondo S.J."/>
            <person name="Barry K."/>
            <person name="Sandor L."/>
            <person name="Lee J."/>
            <person name="Lipzen A."/>
            <person name="Pangilinan J."/>
            <person name="LaButti K."/>
            <person name="Hainaut M."/>
            <person name="Henrissat B."/>
            <person name="Grigoriev I.V."/>
            <person name="Spatafora J.W."/>
            <person name="Aime M.C."/>
        </authorList>
    </citation>
    <scope>NUCLEOTIDE SEQUENCE [LARGE SCALE GENOMIC DNA]</scope>
    <source>
        <strain evidence="5 6">MCA 5214</strain>
    </source>
</reference>
<dbReference type="GO" id="GO:0000723">
    <property type="term" value="P:telomere maintenance"/>
    <property type="evidence" value="ECO:0007669"/>
    <property type="project" value="TreeGrafter"/>
</dbReference>
<dbReference type="GO" id="GO:0006303">
    <property type="term" value="P:double-strand break repair via nonhomologous end joining"/>
    <property type="evidence" value="ECO:0007669"/>
    <property type="project" value="TreeGrafter"/>
</dbReference>
<evidence type="ECO:0000256" key="2">
    <source>
        <dbReference type="ARBA" id="ARBA00022801"/>
    </source>
</evidence>
<dbReference type="RefSeq" id="XP_025360087.1">
    <property type="nucleotide sequence ID" value="XM_025506824.1"/>
</dbReference>
<dbReference type="AlphaFoldDB" id="A0A316UQS2"/>
<dbReference type="OrthoDB" id="5561659at2759"/>
<dbReference type="GO" id="GO:0035312">
    <property type="term" value="F:5'-3' DNA exonuclease activity"/>
    <property type="evidence" value="ECO:0007669"/>
    <property type="project" value="TreeGrafter"/>
</dbReference>
<keyword evidence="2" id="KW-0378">Hydrolase</keyword>
<organism evidence="5 6">
    <name type="scientific">Jaminaea rosea</name>
    <dbReference type="NCBI Taxonomy" id="1569628"/>
    <lineage>
        <taxon>Eukaryota</taxon>
        <taxon>Fungi</taxon>
        <taxon>Dikarya</taxon>
        <taxon>Basidiomycota</taxon>
        <taxon>Ustilaginomycotina</taxon>
        <taxon>Exobasidiomycetes</taxon>
        <taxon>Microstromatales</taxon>
        <taxon>Microstromatales incertae sedis</taxon>
        <taxon>Jaminaea</taxon>
    </lineage>
</organism>
<keyword evidence="3" id="KW-0269">Exonuclease</keyword>
<protein>
    <submittedName>
        <fullName evidence="5">Uncharacterized protein</fullName>
    </submittedName>
</protein>
<keyword evidence="1" id="KW-0540">Nuclease</keyword>
<name>A0A316UQS2_9BASI</name>
<keyword evidence="6" id="KW-1185">Reference proteome</keyword>
<dbReference type="GO" id="GO:0003684">
    <property type="term" value="F:damaged DNA binding"/>
    <property type="evidence" value="ECO:0007669"/>
    <property type="project" value="TreeGrafter"/>
</dbReference>
<dbReference type="PANTHER" id="PTHR23240:SF8">
    <property type="entry name" value="PROTEIN ARTEMIS"/>
    <property type="match status" value="1"/>
</dbReference>
<feature type="region of interest" description="Disordered" evidence="4">
    <location>
        <begin position="342"/>
        <end position="361"/>
    </location>
</feature>
<dbReference type="GO" id="GO:0036297">
    <property type="term" value="P:interstrand cross-link repair"/>
    <property type="evidence" value="ECO:0007669"/>
    <property type="project" value="TreeGrafter"/>
</dbReference>
<dbReference type="EMBL" id="KZ819675">
    <property type="protein sequence ID" value="PWN25475.1"/>
    <property type="molecule type" value="Genomic_DNA"/>
</dbReference>
<accession>A0A316UQS2</accession>
<evidence type="ECO:0000313" key="6">
    <source>
        <dbReference type="Proteomes" id="UP000245884"/>
    </source>
</evidence>